<dbReference type="Proteomes" id="UP000319204">
    <property type="component" value="Unassembled WGS sequence"/>
</dbReference>
<comment type="caution">
    <text evidence="2">The sequence shown here is derived from an EMBL/GenBank/DDBJ whole genome shotgun (WGS) entry which is preliminary data.</text>
</comment>
<dbReference type="OrthoDB" id="1257726at2"/>
<gene>
    <name evidence="2" type="ORF">FOT42_011855</name>
</gene>
<evidence type="ECO:0000256" key="1">
    <source>
        <dbReference type="SAM" id="SignalP"/>
    </source>
</evidence>
<feature type="signal peptide" evidence="1">
    <location>
        <begin position="1"/>
        <end position="22"/>
    </location>
</feature>
<dbReference type="EMBL" id="VNIK02000007">
    <property type="protein sequence ID" value="KAB5487644.1"/>
    <property type="molecule type" value="Genomic_DNA"/>
</dbReference>
<evidence type="ECO:0008006" key="4">
    <source>
        <dbReference type="Google" id="ProtNLM"/>
    </source>
</evidence>
<dbReference type="AlphaFoldDB" id="A0A5N5IN97"/>
<sequence length="194" mass="21708">MKTTLKILGLMLLMVSCNTQNKKDNTVDETVKMGKTVQDLAKQSQDLKETVPVSEETLNNWFPKTLQGMELQKIVKGTLTGYGISGATATYEGSDKSRLVVNVNDGAGEKGTMLTSQYIAFKNLNTDSETDTKSEKILNNNTMLGVETVYKAEKKVLINFLYKDRFAVNMQADNIEKQAVWNALKELKLDKLFH</sequence>
<name>A0A5N5IN97_9FLAO</name>
<keyword evidence="3" id="KW-1185">Reference proteome</keyword>
<proteinExistence type="predicted"/>
<evidence type="ECO:0000313" key="2">
    <source>
        <dbReference type="EMBL" id="KAB5487644.1"/>
    </source>
</evidence>
<dbReference type="PROSITE" id="PS51257">
    <property type="entry name" value="PROKAR_LIPOPROTEIN"/>
    <property type="match status" value="1"/>
</dbReference>
<feature type="chain" id="PRO_5024338631" description="DUF4252 domain-containing protein" evidence="1">
    <location>
        <begin position="23"/>
        <end position="194"/>
    </location>
</feature>
<protein>
    <recommendedName>
        <fullName evidence="4">DUF4252 domain-containing protein</fullName>
    </recommendedName>
</protein>
<organism evidence="2 3">
    <name type="scientific">Flagellimonas hadalis</name>
    <dbReference type="NCBI Taxonomy" id="2597517"/>
    <lineage>
        <taxon>Bacteria</taxon>
        <taxon>Pseudomonadati</taxon>
        <taxon>Bacteroidota</taxon>
        <taxon>Flavobacteriia</taxon>
        <taxon>Flavobacteriales</taxon>
        <taxon>Flavobacteriaceae</taxon>
        <taxon>Flagellimonas</taxon>
    </lineage>
</organism>
<reference evidence="2" key="1">
    <citation type="submission" date="2019-10" db="EMBL/GenBank/DDBJ databases">
        <title>Muricauda hadale sp. nov., a piezophilic bacterium isolated from hadopelagic water of the Mariana Trench.</title>
        <authorList>
            <person name="Wei Y."/>
        </authorList>
    </citation>
    <scope>NUCLEOTIDE SEQUENCE [LARGE SCALE GENOMIC DNA]</scope>
    <source>
        <strain evidence="2">MT-229</strain>
    </source>
</reference>
<evidence type="ECO:0000313" key="3">
    <source>
        <dbReference type="Proteomes" id="UP000319204"/>
    </source>
</evidence>
<keyword evidence="1" id="KW-0732">Signal</keyword>
<accession>A0A5N5IN97</accession>
<dbReference type="RefSeq" id="WP_151890781.1">
    <property type="nucleotide sequence ID" value="NZ_VNIK02000007.1"/>
</dbReference>